<dbReference type="EMBL" id="FNFP01000001">
    <property type="protein sequence ID" value="SDJ98851.1"/>
    <property type="molecule type" value="Genomic_DNA"/>
</dbReference>
<feature type="transmembrane region" description="Helical" evidence="6">
    <location>
        <begin position="352"/>
        <end position="370"/>
    </location>
</feature>
<feature type="transmembrane region" description="Helical" evidence="6">
    <location>
        <begin position="81"/>
        <end position="105"/>
    </location>
</feature>
<name>A0A1G8Y807_9FIRM</name>
<gene>
    <name evidence="8" type="ORF">SAMN05660472_00456</name>
</gene>
<feature type="domain" description="Na+/H+ antiporter NhaC-like C-terminal" evidence="7">
    <location>
        <begin position="172"/>
        <end position="496"/>
    </location>
</feature>
<feature type="transmembrane region" description="Helical" evidence="6">
    <location>
        <begin position="272"/>
        <end position="291"/>
    </location>
</feature>
<feature type="transmembrane region" description="Helical" evidence="6">
    <location>
        <begin position="311"/>
        <end position="331"/>
    </location>
</feature>
<feature type="transmembrane region" description="Helical" evidence="6">
    <location>
        <begin position="477"/>
        <end position="494"/>
    </location>
</feature>
<evidence type="ECO:0000259" key="7">
    <source>
        <dbReference type="Pfam" id="PF03553"/>
    </source>
</evidence>
<organism evidence="8 9">
    <name type="scientific">Natronincola ferrireducens</name>
    <dbReference type="NCBI Taxonomy" id="393762"/>
    <lineage>
        <taxon>Bacteria</taxon>
        <taxon>Bacillati</taxon>
        <taxon>Bacillota</taxon>
        <taxon>Clostridia</taxon>
        <taxon>Peptostreptococcales</taxon>
        <taxon>Natronincolaceae</taxon>
        <taxon>Natronincola</taxon>
    </lineage>
</organism>
<accession>A0A1G8Y807</accession>
<dbReference type="InterPro" id="IPR018461">
    <property type="entry name" value="Na/H_Antiport_NhaC-like_C"/>
</dbReference>
<feature type="transmembrane region" description="Helical" evidence="6">
    <location>
        <begin position="26"/>
        <end position="44"/>
    </location>
</feature>
<proteinExistence type="predicted"/>
<evidence type="ECO:0000256" key="1">
    <source>
        <dbReference type="ARBA" id="ARBA00004651"/>
    </source>
</evidence>
<keyword evidence="2" id="KW-1003">Cell membrane</keyword>
<dbReference type="OrthoDB" id="9762978at2"/>
<evidence type="ECO:0000256" key="3">
    <source>
        <dbReference type="ARBA" id="ARBA00022692"/>
    </source>
</evidence>
<feature type="transmembrane region" description="Helical" evidence="6">
    <location>
        <begin position="204"/>
        <end position="227"/>
    </location>
</feature>
<evidence type="ECO:0000313" key="8">
    <source>
        <dbReference type="EMBL" id="SDJ98851.1"/>
    </source>
</evidence>
<dbReference type="PANTHER" id="PTHR43478:SF1">
    <property type="entry name" value="NA+_H+ ANTIPORTER NHAC-LIKE C-TERMINAL DOMAIN-CONTAINING PROTEIN"/>
    <property type="match status" value="1"/>
</dbReference>
<comment type="subcellular location">
    <subcellularLocation>
        <location evidence="1">Cell membrane</location>
        <topology evidence="1">Multi-pass membrane protein</topology>
    </subcellularLocation>
</comment>
<evidence type="ECO:0000313" key="9">
    <source>
        <dbReference type="Proteomes" id="UP000198718"/>
    </source>
</evidence>
<keyword evidence="4 6" id="KW-1133">Transmembrane helix</keyword>
<dbReference type="PANTHER" id="PTHR43478">
    <property type="entry name" value="NA+/H+ ANTIPORTER-RELATED"/>
    <property type="match status" value="1"/>
</dbReference>
<dbReference type="GO" id="GO:0005886">
    <property type="term" value="C:plasma membrane"/>
    <property type="evidence" value="ECO:0007669"/>
    <property type="project" value="UniProtKB-SubCell"/>
</dbReference>
<feature type="transmembrane region" description="Helical" evidence="6">
    <location>
        <begin position="500"/>
        <end position="518"/>
    </location>
</feature>
<dbReference type="AlphaFoldDB" id="A0A1G8Y807"/>
<dbReference type="RefSeq" id="WP_090549694.1">
    <property type="nucleotide sequence ID" value="NZ_FNFP01000001.1"/>
</dbReference>
<keyword evidence="3 6" id="KW-0812">Transmembrane</keyword>
<evidence type="ECO:0000256" key="4">
    <source>
        <dbReference type="ARBA" id="ARBA00022989"/>
    </source>
</evidence>
<keyword evidence="5 6" id="KW-0472">Membrane</keyword>
<evidence type="ECO:0000256" key="2">
    <source>
        <dbReference type="ARBA" id="ARBA00022475"/>
    </source>
</evidence>
<dbReference type="Proteomes" id="UP000198718">
    <property type="component" value="Unassembled WGS sequence"/>
</dbReference>
<keyword evidence="9" id="KW-1185">Reference proteome</keyword>
<evidence type="ECO:0000256" key="6">
    <source>
        <dbReference type="SAM" id="Phobius"/>
    </source>
</evidence>
<evidence type="ECO:0000256" key="5">
    <source>
        <dbReference type="ARBA" id="ARBA00023136"/>
    </source>
</evidence>
<sequence>MEHVYGWLSLLPPIIAVGLALATKEVFGSLIIGIFSGYFIYVNFASAEIAANLASTNPVIGPILEMVNSIIENAGDSWNMAILIFLALLGGLVAVITVAGGSAAYGEWATKKVKSRIGAQIAVFILGCIIFIDDYFNSLTVGTVMRPLTDRYNISRAKLAYILDSTAAPVTILVPLSSWVAYIISIMEPTLRGAGFEMNGLNGFIATIPFNIYAWLSLLMVVLVAALNIEFGPMADFEARAMETGEIQADQGSTPPVDDFSSLDISSKGTPWDLIVPIAGLITFTLIAMIYTGGYFNGEVTLWQALGDTDAAISLVYGGIGALFLCMIMFVPRGLMTYGNFMNAFIQGVKSMVPAFSILILAWTFGSVLRDDGLQTGTFVATIVGNNLPIAILPAIIFIAAGFIAFSTGTSWGTFAIMLPIAISISANVNPEMVGLMMSSVLAGAVFGDHCSPISDTTILSSTGAGCHHIDHVSTQIPYAATVAGVSFIGFIVAGFTNNAIISLIVSIGLLLTIVLLLSKHYKKENALDKRA</sequence>
<reference evidence="8 9" key="1">
    <citation type="submission" date="2016-10" db="EMBL/GenBank/DDBJ databases">
        <authorList>
            <person name="de Groot N.N."/>
        </authorList>
    </citation>
    <scope>NUCLEOTIDE SEQUENCE [LARGE SCALE GENOMIC DNA]</scope>
    <source>
        <strain evidence="8 9">DSM 18346</strain>
    </source>
</reference>
<dbReference type="Pfam" id="PF03553">
    <property type="entry name" value="Na_H_antiporter"/>
    <property type="match status" value="1"/>
</dbReference>
<feature type="transmembrane region" description="Helical" evidence="6">
    <location>
        <begin position="159"/>
        <end position="184"/>
    </location>
</feature>
<feature type="transmembrane region" description="Helical" evidence="6">
    <location>
        <begin position="117"/>
        <end position="138"/>
    </location>
</feature>
<feature type="transmembrane region" description="Helical" evidence="6">
    <location>
        <begin position="390"/>
        <end position="423"/>
    </location>
</feature>
<protein>
    <submittedName>
        <fullName evidence="8">Transporter, NhaC family (TC 2.A.35)</fullName>
    </submittedName>
</protein>